<dbReference type="GeneID" id="59370096"/>
<organism evidence="1 2">
    <name type="scientific">Pleurotus ostreatus</name>
    <name type="common">Oyster mushroom</name>
    <name type="synonym">White-rot fungus</name>
    <dbReference type="NCBI Taxonomy" id="5322"/>
    <lineage>
        <taxon>Eukaryota</taxon>
        <taxon>Fungi</taxon>
        <taxon>Dikarya</taxon>
        <taxon>Basidiomycota</taxon>
        <taxon>Agaricomycotina</taxon>
        <taxon>Agaricomycetes</taxon>
        <taxon>Agaricomycetidae</taxon>
        <taxon>Agaricales</taxon>
        <taxon>Pleurotineae</taxon>
        <taxon>Pleurotaceae</taxon>
        <taxon>Pleurotus</taxon>
    </lineage>
</organism>
<dbReference type="OrthoDB" id="3039255at2759"/>
<gene>
    <name evidence="1" type="ORF">PC9H_000255</name>
</gene>
<dbReference type="SUPFAM" id="SSF52047">
    <property type="entry name" value="RNI-like"/>
    <property type="match status" value="1"/>
</dbReference>
<protein>
    <submittedName>
        <fullName evidence="1">Uncharacterized protein</fullName>
    </submittedName>
</protein>
<dbReference type="AlphaFoldDB" id="A0A8H7A0T5"/>
<accession>A0A8H7A0T5</accession>
<dbReference type="Proteomes" id="UP000623687">
    <property type="component" value="Unassembled WGS sequence"/>
</dbReference>
<dbReference type="EMBL" id="JACETU010000001">
    <property type="protein sequence ID" value="KAF7439918.1"/>
    <property type="molecule type" value="Genomic_DNA"/>
</dbReference>
<dbReference type="Gene3D" id="3.80.10.10">
    <property type="entry name" value="Ribonuclease Inhibitor"/>
    <property type="match status" value="1"/>
</dbReference>
<proteinExistence type="predicted"/>
<sequence length="346" mass="39191">MMRDTASAVGRVQDLERLRNQFRRLFSLPGKYPAALTTKSVTSVQKLLLDAIRNMHDLKAVCFDFTRAHDTRQYLSVHEVWSLLSGRVDTLSIYICPDDAHLLPSTFSSILGIKHLYIELRGFRVTEVRGLTELINTASQSLETFAWKSNFCFIDFSSSIHRSFPILHVFPKLKRADLAVWNTTGSEVTTFLNAHGGSLEELNLEFSHPDGGPPVGVAALQLPSLRTLSIAWNWCKWGGPVTIPFQRLWSGANFPMLSCLEINDPYMKMDHVAFFCDVFRESGGNRIRRLSFHCEALNAETFDHLSEAFPNLHTLIVTVISLPKPRDKLWNIVCCPPSNYLLYSLT</sequence>
<name>A0A8H7A0T5_PLEOS</name>
<keyword evidence="2" id="KW-1185">Reference proteome</keyword>
<dbReference type="RefSeq" id="XP_036635762.1">
    <property type="nucleotide sequence ID" value="XM_036769917.1"/>
</dbReference>
<evidence type="ECO:0000313" key="1">
    <source>
        <dbReference type="EMBL" id="KAF7439918.1"/>
    </source>
</evidence>
<dbReference type="InterPro" id="IPR032675">
    <property type="entry name" value="LRR_dom_sf"/>
</dbReference>
<evidence type="ECO:0000313" key="2">
    <source>
        <dbReference type="Proteomes" id="UP000623687"/>
    </source>
</evidence>
<dbReference type="VEuPathDB" id="FungiDB:PC9H_000255"/>
<reference evidence="1" key="1">
    <citation type="submission" date="2019-07" db="EMBL/GenBank/DDBJ databases">
        <authorList>
            <person name="Palmer J.M."/>
        </authorList>
    </citation>
    <scope>NUCLEOTIDE SEQUENCE</scope>
    <source>
        <strain evidence="1">PC9</strain>
    </source>
</reference>
<comment type="caution">
    <text evidence="1">The sequence shown here is derived from an EMBL/GenBank/DDBJ whole genome shotgun (WGS) entry which is preliminary data.</text>
</comment>